<dbReference type="EMBL" id="JAVLVU010000001">
    <property type="protein sequence ID" value="MDT3402889.1"/>
    <property type="molecule type" value="Genomic_DNA"/>
</dbReference>
<evidence type="ECO:0000313" key="2">
    <source>
        <dbReference type="EMBL" id="MDT3402889.1"/>
    </source>
</evidence>
<accession>A0ABU3GSX7</accession>
<keyword evidence="3" id="KW-1185">Reference proteome</keyword>
<dbReference type="InterPro" id="IPR014922">
    <property type="entry name" value="YdhG-like"/>
</dbReference>
<name>A0ABU3GSX7_9SPHI</name>
<gene>
    <name evidence="2" type="ORF">QE417_001961</name>
</gene>
<evidence type="ECO:0000259" key="1">
    <source>
        <dbReference type="Pfam" id="PF08818"/>
    </source>
</evidence>
<proteinExistence type="predicted"/>
<reference evidence="3" key="1">
    <citation type="submission" date="2023-07" db="EMBL/GenBank/DDBJ databases">
        <title>Functional and genomic diversity of the sorghum phyllosphere microbiome.</title>
        <authorList>
            <person name="Shade A."/>
        </authorList>
    </citation>
    <scope>NUCLEOTIDE SEQUENCE [LARGE SCALE GENOMIC DNA]</scope>
    <source>
        <strain evidence="3">SORGH_AS_0422</strain>
    </source>
</reference>
<protein>
    <recommendedName>
        <fullName evidence="1">YdhG-like domain-containing protein</fullName>
    </recommendedName>
</protein>
<evidence type="ECO:0000313" key="3">
    <source>
        <dbReference type="Proteomes" id="UP001258315"/>
    </source>
</evidence>
<sequence length="139" mass="15469">MAKPNQTIENQASVTDFINTVADETKRADSFKLIDLMSNATGLPAKMWGPAIVGFGSYHYKYESGREGDAPRVGFSPRANALTLYLAMDFPRKEQLLAKLGKHKTSVACIYIKKLADVDLEVLKEMIADSVKYMGEKYL</sequence>
<organism evidence="2 3">
    <name type="scientific">Mucilaginibacter terrae</name>
    <dbReference type="NCBI Taxonomy" id="1955052"/>
    <lineage>
        <taxon>Bacteria</taxon>
        <taxon>Pseudomonadati</taxon>
        <taxon>Bacteroidota</taxon>
        <taxon>Sphingobacteriia</taxon>
        <taxon>Sphingobacteriales</taxon>
        <taxon>Sphingobacteriaceae</taxon>
        <taxon>Mucilaginibacter</taxon>
    </lineage>
</organism>
<dbReference type="Pfam" id="PF08818">
    <property type="entry name" value="DUF1801"/>
    <property type="match status" value="1"/>
</dbReference>
<dbReference type="RefSeq" id="WP_311949575.1">
    <property type="nucleotide sequence ID" value="NZ_JAVLVU010000001.1"/>
</dbReference>
<comment type="caution">
    <text evidence="2">The sequence shown here is derived from an EMBL/GenBank/DDBJ whole genome shotgun (WGS) entry which is preliminary data.</text>
</comment>
<feature type="domain" description="YdhG-like" evidence="1">
    <location>
        <begin position="27"/>
        <end position="130"/>
    </location>
</feature>
<dbReference type="Proteomes" id="UP001258315">
    <property type="component" value="Unassembled WGS sequence"/>
</dbReference>